<dbReference type="PANTHER" id="PTHR31003:SF22">
    <property type="entry name" value="TRANSCRIPTION FACTOR HHO5"/>
    <property type="match status" value="1"/>
</dbReference>
<name>A0AAW1GZZ2_SAPOF</name>
<dbReference type="AlphaFoldDB" id="A0AAW1GZZ2"/>
<dbReference type="InterPro" id="IPR044787">
    <property type="entry name" value="HHO5-like"/>
</dbReference>
<accession>A0AAW1GZZ2</accession>
<dbReference type="FunFam" id="1.10.10.60:FF:000002">
    <property type="entry name" value="Myb family transcription factor"/>
    <property type="match status" value="1"/>
</dbReference>
<evidence type="ECO:0000259" key="7">
    <source>
        <dbReference type="PROSITE" id="PS51294"/>
    </source>
</evidence>
<sequence length="324" mass="36345">MVCSLPELSLDLSPPSVKLSFPEFLSDFPTTHVGDSRELIKLVEFVDELEDEIKKIQAFQRELPLSFTLLNHAVEKLKEKVKKCEKRWPQHGKFGESLGVKSGIHDVEKKDWMSSVQLWAPSNEEEGRGRKAEGGVISSFKEDDKVPRLSLVTPSVVVDQSCRVFRTSGESQPSLVNQTGKLQPKQACQTASRKQRRCWSPELHRRFLDALEKLGGSQVATPKQIRELMQVDGLTNDEVKSHLQKYRLHIRKPPTATTKTPPSVDQGMGGETLELGYSNSDIQHSCSPEGPLHYIGSKKCNSYSINGDEEENSDGHTSKVQRLI</sequence>
<evidence type="ECO:0000256" key="3">
    <source>
        <dbReference type="ARBA" id="ARBA00023125"/>
    </source>
</evidence>
<dbReference type="InterPro" id="IPR006447">
    <property type="entry name" value="Myb_dom_plants"/>
</dbReference>
<dbReference type="InterPro" id="IPR058673">
    <property type="entry name" value="HHO5-like_N"/>
</dbReference>
<evidence type="ECO:0000313" key="9">
    <source>
        <dbReference type="Proteomes" id="UP001443914"/>
    </source>
</evidence>
<dbReference type="GO" id="GO:0003700">
    <property type="term" value="F:DNA-binding transcription factor activity"/>
    <property type="evidence" value="ECO:0007669"/>
    <property type="project" value="InterPro"/>
</dbReference>
<dbReference type="SUPFAM" id="SSF46689">
    <property type="entry name" value="Homeodomain-like"/>
    <property type="match status" value="1"/>
</dbReference>
<proteinExistence type="predicted"/>
<gene>
    <name evidence="8" type="ORF">RND81_13G201100</name>
</gene>
<feature type="coiled-coil region" evidence="6">
    <location>
        <begin position="42"/>
        <end position="87"/>
    </location>
</feature>
<evidence type="ECO:0000256" key="6">
    <source>
        <dbReference type="SAM" id="Coils"/>
    </source>
</evidence>
<comment type="subcellular location">
    <subcellularLocation>
        <location evidence="1">Nucleus</location>
    </subcellularLocation>
</comment>
<dbReference type="GO" id="GO:0005634">
    <property type="term" value="C:nucleus"/>
    <property type="evidence" value="ECO:0007669"/>
    <property type="project" value="UniProtKB-SubCell"/>
</dbReference>
<evidence type="ECO:0000256" key="5">
    <source>
        <dbReference type="ARBA" id="ARBA00023242"/>
    </source>
</evidence>
<keyword evidence="6" id="KW-0175">Coiled coil</keyword>
<keyword evidence="2" id="KW-0805">Transcription regulation</keyword>
<dbReference type="InterPro" id="IPR001005">
    <property type="entry name" value="SANT/Myb"/>
</dbReference>
<evidence type="ECO:0000313" key="8">
    <source>
        <dbReference type="EMBL" id="KAK9670424.1"/>
    </source>
</evidence>
<reference evidence="8" key="1">
    <citation type="submission" date="2024-03" db="EMBL/GenBank/DDBJ databases">
        <title>WGS assembly of Saponaria officinalis var. Norfolk2.</title>
        <authorList>
            <person name="Jenkins J."/>
            <person name="Shu S."/>
            <person name="Grimwood J."/>
            <person name="Barry K."/>
            <person name="Goodstein D."/>
            <person name="Schmutz J."/>
            <person name="Leebens-Mack J."/>
            <person name="Osbourn A."/>
        </authorList>
    </citation>
    <scope>NUCLEOTIDE SEQUENCE [LARGE SCALE GENOMIC DNA]</scope>
    <source>
        <strain evidence="8">JIC</strain>
    </source>
</reference>
<dbReference type="Pfam" id="PF00249">
    <property type="entry name" value="Myb_DNA-binding"/>
    <property type="match status" value="1"/>
</dbReference>
<dbReference type="Gene3D" id="1.10.10.60">
    <property type="entry name" value="Homeodomain-like"/>
    <property type="match status" value="1"/>
</dbReference>
<organism evidence="8 9">
    <name type="scientific">Saponaria officinalis</name>
    <name type="common">Common soapwort</name>
    <name type="synonym">Lychnis saponaria</name>
    <dbReference type="NCBI Taxonomy" id="3572"/>
    <lineage>
        <taxon>Eukaryota</taxon>
        <taxon>Viridiplantae</taxon>
        <taxon>Streptophyta</taxon>
        <taxon>Embryophyta</taxon>
        <taxon>Tracheophyta</taxon>
        <taxon>Spermatophyta</taxon>
        <taxon>Magnoliopsida</taxon>
        <taxon>eudicotyledons</taxon>
        <taxon>Gunneridae</taxon>
        <taxon>Pentapetalae</taxon>
        <taxon>Caryophyllales</taxon>
        <taxon>Caryophyllaceae</taxon>
        <taxon>Caryophylleae</taxon>
        <taxon>Saponaria</taxon>
    </lineage>
</organism>
<evidence type="ECO:0000256" key="4">
    <source>
        <dbReference type="ARBA" id="ARBA00023163"/>
    </source>
</evidence>
<protein>
    <recommendedName>
        <fullName evidence="7">HTH myb-type domain-containing protein</fullName>
    </recommendedName>
</protein>
<keyword evidence="4" id="KW-0804">Transcription</keyword>
<dbReference type="EMBL" id="JBDFQZ010000013">
    <property type="protein sequence ID" value="KAK9670424.1"/>
    <property type="molecule type" value="Genomic_DNA"/>
</dbReference>
<dbReference type="PROSITE" id="PS51294">
    <property type="entry name" value="HTH_MYB"/>
    <property type="match status" value="1"/>
</dbReference>
<dbReference type="NCBIfam" id="TIGR01557">
    <property type="entry name" value="myb_SHAQKYF"/>
    <property type="match status" value="1"/>
</dbReference>
<evidence type="ECO:0000256" key="2">
    <source>
        <dbReference type="ARBA" id="ARBA00023015"/>
    </source>
</evidence>
<keyword evidence="3" id="KW-0238">DNA-binding</keyword>
<evidence type="ECO:0000256" key="1">
    <source>
        <dbReference type="ARBA" id="ARBA00004123"/>
    </source>
</evidence>
<dbReference type="GO" id="GO:0003677">
    <property type="term" value="F:DNA binding"/>
    <property type="evidence" value="ECO:0007669"/>
    <property type="project" value="UniProtKB-KW"/>
</dbReference>
<feature type="domain" description="HTH myb-type" evidence="7">
    <location>
        <begin position="191"/>
        <end position="251"/>
    </location>
</feature>
<dbReference type="PANTHER" id="PTHR31003">
    <property type="entry name" value="MYB FAMILY TRANSCRIPTION FACTOR"/>
    <property type="match status" value="1"/>
</dbReference>
<comment type="caution">
    <text evidence="8">The sequence shown here is derived from an EMBL/GenBank/DDBJ whole genome shotgun (WGS) entry which is preliminary data.</text>
</comment>
<dbReference type="InterPro" id="IPR009057">
    <property type="entry name" value="Homeodomain-like_sf"/>
</dbReference>
<keyword evidence="9" id="KW-1185">Reference proteome</keyword>
<dbReference type="InterPro" id="IPR017930">
    <property type="entry name" value="Myb_dom"/>
</dbReference>
<dbReference type="Proteomes" id="UP001443914">
    <property type="component" value="Unassembled WGS sequence"/>
</dbReference>
<dbReference type="Pfam" id="PF26575">
    <property type="entry name" value="HHO5_N"/>
    <property type="match status" value="1"/>
</dbReference>
<keyword evidence="5" id="KW-0539">Nucleus</keyword>